<dbReference type="Proteomes" id="UP000243096">
    <property type="component" value="Unassembled WGS sequence"/>
</dbReference>
<evidence type="ECO:0000313" key="3">
    <source>
        <dbReference type="EMBL" id="PPB84614.1"/>
    </source>
</evidence>
<accession>A0A2P5KD33</accession>
<organism evidence="3 4">
    <name type="scientific">Mycetohabitans endofungorum</name>
    <dbReference type="NCBI Taxonomy" id="417203"/>
    <lineage>
        <taxon>Bacteria</taxon>
        <taxon>Pseudomonadati</taxon>
        <taxon>Pseudomonadota</taxon>
        <taxon>Betaproteobacteria</taxon>
        <taxon>Burkholderiales</taxon>
        <taxon>Burkholderiaceae</taxon>
        <taxon>Mycetohabitans</taxon>
    </lineage>
</organism>
<evidence type="ECO:0000313" key="4">
    <source>
        <dbReference type="Proteomes" id="UP000243096"/>
    </source>
</evidence>
<keyword evidence="2" id="KW-0812">Transmembrane</keyword>
<proteinExistence type="predicted"/>
<comment type="caution">
    <text evidence="3">The sequence shown here is derived from an EMBL/GenBank/DDBJ whole genome shotgun (WGS) entry which is preliminary data.</text>
</comment>
<dbReference type="EMBL" id="PRDW01000002">
    <property type="protein sequence ID" value="PPB84614.1"/>
    <property type="molecule type" value="Genomic_DNA"/>
</dbReference>
<name>A0A2P5KD33_9BURK</name>
<gene>
    <name evidence="3" type="ORF">B0O95_10211</name>
</gene>
<reference evidence="3 4" key="1">
    <citation type="submission" date="2018-01" db="EMBL/GenBank/DDBJ databases">
        <title>Genomic Encyclopedia of Type Strains, Phase III (KMG-III): the genomes of soil and plant-associated and newly described type strains.</title>
        <authorList>
            <person name="Whitman W."/>
        </authorList>
    </citation>
    <scope>NUCLEOTIDE SEQUENCE [LARGE SCALE GENOMIC DNA]</scope>
    <source>
        <strain evidence="3 4">HKI456</strain>
    </source>
</reference>
<evidence type="ECO:0000256" key="2">
    <source>
        <dbReference type="SAM" id="Phobius"/>
    </source>
</evidence>
<keyword evidence="4" id="KW-1185">Reference proteome</keyword>
<feature type="compositionally biased region" description="Polar residues" evidence="1">
    <location>
        <begin position="25"/>
        <end position="34"/>
    </location>
</feature>
<evidence type="ECO:0000256" key="1">
    <source>
        <dbReference type="SAM" id="MobiDB-lite"/>
    </source>
</evidence>
<keyword evidence="2" id="KW-1133">Transmembrane helix</keyword>
<dbReference type="AlphaFoldDB" id="A0A2P5KD33"/>
<sequence>MYKQRKPKNSSTNSSRLPRPLKEQASVSEVRQSPLKNSKTCTFTIKATGDRSAPDIENNSGTASTGKPAIKIDLNDAWTNEKTRPKCKYAPIKVLYDENKNFEYMKEVLEKRIATCKELAYQGDSVGWFSFRKREGTQEHKWQEHDLQSNEVPIIVISGGSANKIAGDLKSKTGGSLAWHPKYMRDESIYLLVHETEFKCYEAALNEMMEQYKNLRLVGWYGGSLTGFGAARAAALAFADTLPYRPQQIIMMDQDVALTENTRHTNPGIKTQLNNKHRNTQKSIIGLGVGYPTREDPPKHFGFEKGEYSPKKPKTANEQRVLSPAQQYVSIKSPFRKKGEDGIYAAYMVAGGEDMLMGIQQGLIQKFKQKYGRPIVKNIALMEGKIVKKELKGQEDELNHYWKKMRPETLKKLFEAEKDTQVEFDGETMSLNELMKYFERKGYIEQHPSPESHNVAACVIERIILDYHKQKSSDNQSNTIFNTWTKSPLEGATSIKAPSAVSTVSDPIGSPLSALQQPGRLRVSGRSRYYSE</sequence>
<protein>
    <submittedName>
        <fullName evidence="3">Uncharacterized protein</fullName>
    </submittedName>
</protein>
<feature type="transmembrane region" description="Helical" evidence="2">
    <location>
        <begin position="218"/>
        <end position="239"/>
    </location>
</feature>
<feature type="region of interest" description="Disordered" evidence="1">
    <location>
        <begin position="501"/>
        <end position="532"/>
    </location>
</feature>
<feature type="region of interest" description="Disordered" evidence="1">
    <location>
        <begin position="1"/>
        <end position="34"/>
    </location>
</feature>
<keyword evidence="2" id="KW-0472">Membrane</keyword>